<sequence length="817" mass="93445">MHHKNLPSSNNNIIDGHLSLDYIVCVIYDKIKDVYLMNNYQQRGGLWFLFSERRINETSLQSIKRLLDPILIYDSDQIHLVKVCSTKTLPFKGRDVLFYAIIPKSTTTINIWLNGKVDGIDIERQLNTLHDNSTVWLTTIQLKYISKLSRLLGIEPLTLNKQFKDIFHSTIKTNNTTVIYEEIKIPPIETISKTTYNNAAETLLLSAKFTSTIQEKLYEEYHHSVLPSDYLNLETFKNLISRKGLESSHVIDYFRAFDSTQRNYLTFLDYLLGLAALDPNTQHGGVPAEQRCRYIFRYYNINNNQRMTFDEFKIMIKDIHKNKGQNLIGDALNDEALQMFRSFGLRSSDQTLNLMDFLSGVGQLRFRGTSVLFRLTMSISDFFKRTSTPNTLVIPSSTSNITTSNRTLSTLTIARRSGTQQQVSVDDTHPYEIATHIVKVKRTGVVVDITSLYDLEIAGAISGSTALFFDDDNGKFDRISSQDCFNQRTHANEMLNGLRYFERGSKEGGPALKDAFTWGKVDMSAMARCLLVLCKQIYSIFIKENRLLRVSSACYILGDLHGNFRDLICFEKTFWRLGPVLTPASILFLGDYVDRGLEGVEVVAYLFAQKVLLNFCFLVFLLRGNHELRNVQDMFQFHGECRRKFGMDLGEQVWEEINRCFDAMPICALVDNRILCVHGGIPSLDIKNDFFKLVSQIPCPLRDPENESPLAWELLWNDPLSNEINDLENINNEFISNVRRGTGFFFSSKALNDFLQQNSLSYVVRAHEVQQQGFKVQLNGRLLTVFSSSHYCGGENEAATVLCDSNKLRLIRLDTSS</sequence>
<dbReference type="GO" id="GO:0005509">
    <property type="term" value="F:calcium ion binding"/>
    <property type="evidence" value="ECO:0007669"/>
    <property type="project" value="InterPro"/>
</dbReference>
<dbReference type="GO" id="GO:0005737">
    <property type="term" value="C:cytoplasm"/>
    <property type="evidence" value="ECO:0007669"/>
    <property type="project" value="TreeGrafter"/>
</dbReference>
<proteinExistence type="inferred from homology"/>
<dbReference type="GO" id="GO:0004722">
    <property type="term" value="F:protein serine/threonine phosphatase activity"/>
    <property type="evidence" value="ECO:0007669"/>
    <property type="project" value="TreeGrafter"/>
</dbReference>
<dbReference type="Gene3D" id="3.60.21.10">
    <property type="match status" value="1"/>
</dbReference>
<dbReference type="InterPro" id="IPR011992">
    <property type="entry name" value="EF-hand-dom_pair"/>
</dbReference>
<dbReference type="AlphaFoldDB" id="A0A818WAA0"/>
<dbReference type="GO" id="GO:0005634">
    <property type="term" value="C:nucleus"/>
    <property type="evidence" value="ECO:0007669"/>
    <property type="project" value="TreeGrafter"/>
</dbReference>
<dbReference type="CDD" id="cd00144">
    <property type="entry name" value="MPP_PPP_family"/>
    <property type="match status" value="1"/>
</dbReference>
<dbReference type="SUPFAM" id="SSF56300">
    <property type="entry name" value="Metallo-dependent phosphatases"/>
    <property type="match status" value="1"/>
</dbReference>
<dbReference type="InterPro" id="IPR050341">
    <property type="entry name" value="PP1_catalytic_subunit"/>
</dbReference>
<dbReference type="PANTHER" id="PTHR11668:SF496">
    <property type="entry name" value="SERINE_THREONINE-PROTEIN PHOSPHATASE"/>
    <property type="match status" value="1"/>
</dbReference>
<dbReference type="PRINTS" id="PR00114">
    <property type="entry name" value="STPHPHTASE"/>
</dbReference>
<evidence type="ECO:0000259" key="2">
    <source>
        <dbReference type="PROSITE" id="PS50222"/>
    </source>
</evidence>
<dbReference type="SUPFAM" id="SSF47473">
    <property type="entry name" value="EF-hand"/>
    <property type="match status" value="1"/>
</dbReference>
<dbReference type="InterPro" id="IPR029052">
    <property type="entry name" value="Metallo-depent_PP-like"/>
</dbReference>
<feature type="domain" description="EF-hand" evidence="2">
    <location>
        <begin position="287"/>
        <end position="322"/>
    </location>
</feature>
<evidence type="ECO:0000313" key="3">
    <source>
        <dbReference type="EMBL" id="CAF3722906.1"/>
    </source>
</evidence>
<protein>
    <recommendedName>
        <fullName evidence="2">EF-hand domain-containing protein</fullName>
    </recommendedName>
</protein>
<dbReference type="InterPro" id="IPR002048">
    <property type="entry name" value="EF_hand_dom"/>
</dbReference>
<dbReference type="InterPro" id="IPR006186">
    <property type="entry name" value="Ser/Thr-sp_prot-phosphatase"/>
</dbReference>
<evidence type="ECO:0000256" key="1">
    <source>
        <dbReference type="ARBA" id="ARBA00008294"/>
    </source>
</evidence>
<comment type="similarity">
    <text evidence="1">Belongs to the PPP phosphatase family.</text>
</comment>
<accession>A0A818WAA0</accession>
<organism evidence="3 4">
    <name type="scientific">Adineta steineri</name>
    <dbReference type="NCBI Taxonomy" id="433720"/>
    <lineage>
        <taxon>Eukaryota</taxon>
        <taxon>Metazoa</taxon>
        <taxon>Spiralia</taxon>
        <taxon>Gnathifera</taxon>
        <taxon>Rotifera</taxon>
        <taxon>Eurotatoria</taxon>
        <taxon>Bdelloidea</taxon>
        <taxon>Adinetida</taxon>
        <taxon>Adinetidae</taxon>
        <taxon>Adineta</taxon>
    </lineage>
</organism>
<dbReference type="InterPro" id="IPR004843">
    <property type="entry name" value="Calcineurin-like_PHP"/>
</dbReference>
<evidence type="ECO:0000313" key="4">
    <source>
        <dbReference type="Proteomes" id="UP000663868"/>
    </source>
</evidence>
<reference evidence="3" key="1">
    <citation type="submission" date="2021-02" db="EMBL/GenBank/DDBJ databases">
        <authorList>
            <person name="Nowell W R."/>
        </authorList>
    </citation>
    <scope>NUCLEOTIDE SEQUENCE</scope>
</reference>
<comment type="caution">
    <text evidence="3">The sequence shown here is derived from an EMBL/GenBank/DDBJ whole genome shotgun (WGS) entry which is preliminary data.</text>
</comment>
<dbReference type="EMBL" id="CAJOBB010000646">
    <property type="protein sequence ID" value="CAF3722906.1"/>
    <property type="molecule type" value="Genomic_DNA"/>
</dbReference>
<dbReference type="PROSITE" id="PS50222">
    <property type="entry name" value="EF_HAND_2"/>
    <property type="match status" value="1"/>
</dbReference>
<dbReference type="PANTHER" id="PTHR11668">
    <property type="entry name" value="SERINE/THREONINE PROTEIN PHOSPHATASE"/>
    <property type="match status" value="1"/>
</dbReference>
<dbReference type="SMART" id="SM00156">
    <property type="entry name" value="PP2Ac"/>
    <property type="match status" value="1"/>
</dbReference>
<dbReference type="Pfam" id="PF00149">
    <property type="entry name" value="Metallophos"/>
    <property type="match status" value="1"/>
</dbReference>
<dbReference type="Proteomes" id="UP000663868">
    <property type="component" value="Unassembled WGS sequence"/>
</dbReference>
<name>A0A818WAA0_9BILA</name>
<dbReference type="Gene3D" id="1.10.238.10">
    <property type="entry name" value="EF-hand"/>
    <property type="match status" value="1"/>
</dbReference>
<gene>
    <name evidence="3" type="ORF">KXQ929_LOCUS12530</name>
</gene>